<keyword evidence="3" id="KW-1185">Reference proteome</keyword>
<sequence length="180" mass="20552">MSEKSFLCFRTGIWLQAIAWILIVLYSLKTIFLTWLLLDTVYDRLTVNATEEQAWQEALADLGIEDYPSLLSMVSELLFFIIAFIIAITMAGILLKGYKQRNVRFLKAWIVFAVLAVLSHILFLVLSLGEIVVVIAMIIYVPLYAPSVWITNLHINSIVGEQHDDGDNLPRYEVHHDDVL</sequence>
<name>A0A8J2LR85_9HEXA</name>
<proteinExistence type="predicted"/>
<protein>
    <submittedName>
        <fullName evidence="2">Uncharacterized protein</fullName>
    </submittedName>
</protein>
<evidence type="ECO:0000313" key="3">
    <source>
        <dbReference type="Proteomes" id="UP000708208"/>
    </source>
</evidence>
<reference evidence="2" key="1">
    <citation type="submission" date="2021-06" db="EMBL/GenBank/DDBJ databases">
        <authorList>
            <person name="Hodson N. C."/>
            <person name="Mongue J. A."/>
            <person name="Jaron S. K."/>
        </authorList>
    </citation>
    <scope>NUCLEOTIDE SEQUENCE</scope>
</reference>
<organism evidence="2 3">
    <name type="scientific">Allacma fusca</name>
    <dbReference type="NCBI Taxonomy" id="39272"/>
    <lineage>
        <taxon>Eukaryota</taxon>
        <taxon>Metazoa</taxon>
        <taxon>Ecdysozoa</taxon>
        <taxon>Arthropoda</taxon>
        <taxon>Hexapoda</taxon>
        <taxon>Collembola</taxon>
        <taxon>Symphypleona</taxon>
        <taxon>Sminthuridae</taxon>
        <taxon>Allacma</taxon>
    </lineage>
</organism>
<keyword evidence="1" id="KW-0472">Membrane</keyword>
<keyword evidence="1" id="KW-0812">Transmembrane</keyword>
<feature type="transmembrane region" description="Helical" evidence="1">
    <location>
        <begin position="77"/>
        <end position="98"/>
    </location>
</feature>
<accession>A0A8J2LR85</accession>
<dbReference type="AlphaFoldDB" id="A0A8J2LR85"/>
<keyword evidence="1" id="KW-1133">Transmembrane helix</keyword>
<feature type="transmembrane region" description="Helical" evidence="1">
    <location>
        <begin position="12"/>
        <end position="38"/>
    </location>
</feature>
<dbReference type="Proteomes" id="UP000708208">
    <property type="component" value="Unassembled WGS sequence"/>
</dbReference>
<dbReference type="EMBL" id="CAJVCH010570916">
    <property type="protein sequence ID" value="CAG7836186.1"/>
    <property type="molecule type" value="Genomic_DNA"/>
</dbReference>
<comment type="caution">
    <text evidence="2">The sequence shown here is derived from an EMBL/GenBank/DDBJ whole genome shotgun (WGS) entry which is preliminary data.</text>
</comment>
<evidence type="ECO:0000256" key="1">
    <source>
        <dbReference type="SAM" id="Phobius"/>
    </source>
</evidence>
<gene>
    <name evidence="2" type="ORF">AFUS01_LOCUS45455</name>
</gene>
<evidence type="ECO:0000313" key="2">
    <source>
        <dbReference type="EMBL" id="CAG7836186.1"/>
    </source>
</evidence>
<feature type="transmembrane region" description="Helical" evidence="1">
    <location>
        <begin position="110"/>
        <end position="143"/>
    </location>
</feature>